<reference evidence="2" key="1">
    <citation type="submission" date="2020-11" db="EMBL/GenBank/DDBJ databases">
        <authorList>
            <person name="Tran Van P."/>
        </authorList>
    </citation>
    <scope>NUCLEOTIDE SEQUENCE</scope>
</reference>
<dbReference type="GO" id="GO:0006979">
    <property type="term" value="P:response to oxidative stress"/>
    <property type="evidence" value="ECO:0007669"/>
    <property type="project" value="InterPro"/>
</dbReference>
<dbReference type="SUPFAM" id="SSF54373">
    <property type="entry name" value="FAD-linked reductases, C-terminal domain"/>
    <property type="match status" value="3"/>
</dbReference>
<dbReference type="PROSITE" id="PS50873">
    <property type="entry name" value="PEROXIDASE_4"/>
    <property type="match status" value="1"/>
</dbReference>
<accession>A0A7R9K0V8</accession>
<dbReference type="InterPro" id="IPR050281">
    <property type="entry name" value="Flavin_monoamine_oxidase"/>
</dbReference>
<dbReference type="GO" id="GO:0046592">
    <property type="term" value="F:polyamine oxidase activity"/>
    <property type="evidence" value="ECO:0007669"/>
    <property type="project" value="TreeGrafter"/>
</dbReference>
<feature type="domain" description="Plant heme peroxidase family profile" evidence="1">
    <location>
        <begin position="656"/>
        <end position="954"/>
    </location>
</feature>
<dbReference type="EMBL" id="OE842005">
    <property type="protein sequence ID" value="CAD7598273.1"/>
    <property type="molecule type" value="Genomic_DNA"/>
</dbReference>
<dbReference type="SUPFAM" id="SSF51905">
    <property type="entry name" value="FAD/NAD(P)-binding domain"/>
    <property type="match status" value="2"/>
</dbReference>
<organism evidence="2">
    <name type="scientific">Timema genevievae</name>
    <name type="common">Walking stick</name>
    <dbReference type="NCBI Taxonomy" id="629358"/>
    <lineage>
        <taxon>Eukaryota</taxon>
        <taxon>Metazoa</taxon>
        <taxon>Ecdysozoa</taxon>
        <taxon>Arthropoda</taxon>
        <taxon>Hexapoda</taxon>
        <taxon>Insecta</taxon>
        <taxon>Pterygota</taxon>
        <taxon>Neoptera</taxon>
        <taxon>Polyneoptera</taxon>
        <taxon>Phasmatodea</taxon>
        <taxon>Timematodea</taxon>
        <taxon>Timematoidea</taxon>
        <taxon>Timematidae</taxon>
        <taxon>Timema</taxon>
    </lineage>
</organism>
<evidence type="ECO:0000259" key="1">
    <source>
        <dbReference type="PROSITE" id="PS50873"/>
    </source>
</evidence>
<proteinExistence type="predicted"/>
<dbReference type="InterPro" id="IPR036188">
    <property type="entry name" value="FAD/NAD-bd_sf"/>
</dbReference>
<dbReference type="PANTHER" id="PTHR10742:SF398">
    <property type="entry name" value="AMINE OXIDASE DOMAIN-CONTAINING PROTEIN-RELATED"/>
    <property type="match status" value="1"/>
</dbReference>
<dbReference type="GO" id="GO:0004601">
    <property type="term" value="F:peroxidase activity"/>
    <property type="evidence" value="ECO:0007669"/>
    <property type="project" value="InterPro"/>
</dbReference>
<gene>
    <name evidence="2" type="ORF">TGEB3V08_LOCUS6996</name>
</gene>
<dbReference type="Gene3D" id="3.50.50.60">
    <property type="entry name" value="FAD/NAD(P)-binding domain"/>
    <property type="match status" value="4"/>
</dbReference>
<name>A0A7R9K0V8_TIMGE</name>
<dbReference type="InterPro" id="IPR002016">
    <property type="entry name" value="Haem_peroxidase"/>
</dbReference>
<protein>
    <recommendedName>
        <fullName evidence="1">Plant heme peroxidase family profile domain-containing protein</fullName>
    </recommendedName>
</protein>
<dbReference type="Pfam" id="PF01593">
    <property type="entry name" value="Amino_oxidase"/>
    <property type="match status" value="5"/>
</dbReference>
<dbReference type="Gene3D" id="3.90.660.10">
    <property type="match status" value="2"/>
</dbReference>
<evidence type="ECO:0000313" key="2">
    <source>
        <dbReference type="EMBL" id="CAD7598273.1"/>
    </source>
</evidence>
<dbReference type="GO" id="GO:0020037">
    <property type="term" value="F:heme binding"/>
    <property type="evidence" value="ECO:0007669"/>
    <property type="project" value="InterPro"/>
</dbReference>
<dbReference type="InterPro" id="IPR002937">
    <property type="entry name" value="Amino_oxidase"/>
</dbReference>
<dbReference type="PANTHER" id="PTHR10742">
    <property type="entry name" value="FLAVIN MONOAMINE OXIDASE"/>
    <property type="match status" value="1"/>
</dbReference>
<sequence>MNVKVLIVGAGVAGVAAASRLLEKGISDIVILEAEDRIGGRVHSTSFGGDMIGMGGHPLFALGRTIVTGDQLSLLQILSLFVGGCTIDMGGQWVHGEKDNAVFEMASPLNLLADSAFKLELSEFFDSSGGRVDTELVSKGLGLIHHINEESAEEMKVFPGSVGDYYTQMFAKVFKKEDMQGTQHMVAKSVLDWCKKYQASLDGSDSCFNASGHGHVEYWTCEGNQLLCWKQGGYNTVIDLLTRKLPDPQRELPVTSKVLLNKEVSSISWDHLTDKNSGRVVTECTDGSLYVSEHVIITTSLGVLKERVHSMFHPALPHLKITAIKGLGIGVVDKIFLKFPHRWWPKEGLSLNFLWTEKDTHSFNSGSASKQYGGAKSWLQDVYSFHSIDSSSTVLLGWVIGRSALIMERLPETEVLDGCMELLQRFCGKTYNIPKAEQVKRLNLEEVNPHLRGRRVENHLGKTTPSSPDRDSNLDLPILGGLAQHDWRYGGAKSWLQDVYSFHSIDSSSTVLLGWVIGRSALIMERLPETEVLDGCMELLQRFCGKTYNIPKAEQVKRSIWGTNPHFLGCYSYRSVDSDVLGVSASQLAIPVVNSQGKEAIVDVEVKAEGDLTFDSDFDFSKLRTPLMRDSQGYQERNGRSRLQQEDCQELNIAVFAGCVLFGCHQVLLFAGEATSDHHYSTVHGAIETGFREADRLVSLYSSTQSCDVVIVGAGIAGLAAARTLLHNSVRNCVLLEAQCCPGGRILSIPLDDEGSWIEMGAQWVHGEGNAVWELAHQRELLSDIISAEGEGLYLREDGVAISLGVVQEVSGEVARILEECENFALDLGAREDHPCSIGQHLNTRFRDYLDHCDCDEEGRQQRLQLLDWHIRFHVIDNSCTRLDQLSAKAFGNYCFTGGKDYMNFKHGYSSLVQSLADDLPTGMLRLNCPVEMVDWQGVSIGDGELKSLSKQMSGADSHPVSVTCCDGSHFVARHVIVTCSLGYLKENHRTMFRPNLPTTMVRAIEDMGFDTINKIFLVYKDPWWSSDIRGFQLIWSRHSAEHELANALVVLSSAAEDGEIEVRILVGNGLTLAGCVPVPYQSWSWLRDLTGFDVSPNHRAVLLGWIGGRGAEVMEDLSEEEVGQHCTQLLKRFTQRSNIPPPSQIIRSRWRSNQFIRGGYSNTSSACDVSTSGPSSLAEPVFCRQIGGKKHLAILLAGEAAHSNHFSTTHGAYESGVSQAHLLLDYMNTAHQVVWWYDGLHEHCSPSGGMMDYMNTAHPSGGMMDYMNTAHQVVRVVYCLAELSLGYSTISDKDAPHLSRFPPPTPSPFASRRNTELSEISRRGLGAHLLGLNYDPFQFSRLQPSLLVTHEGGREKGVASRTAERYSRLGECYLETPVILYRLVGGFTS</sequence>